<gene>
    <name evidence="2" type="ORF">RCL2_001003400</name>
    <name evidence="1" type="ORF">RclHR1_03740005</name>
</gene>
<accession>A0A2Z6RDT2</accession>
<sequence>MYKFNIIIIFCLYIATIFINAAPLNITPQNPSSSLTARSAMPLNLNSDASAIYQAKKRGIINPVLDLSDSDMIKPELIKNKMVKRDPINYNAANHPTRDAVSQTKRAQKKARRATVYKIDENIIFKRNEKQ</sequence>
<evidence type="ECO:0000313" key="3">
    <source>
        <dbReference type="Proteomes" id="UP000247702"/>
    </source>
</evidence>
<dbReference type="EMBL" id="BEXD01003046">
    <property type="protein sequence ID" value="GBC00081.1"/>
    <property type="molecule type" value="Genomic_DNA"/>
</dbReference>
<dbReference type="OrthoDB" id="2401276at2759"/>
<evidence type="ECO:0000313" key="2">
    <source>
        <dbReference type="EMBL" id="GES82851.1"/>
    </source>
</evidence>
<reference evidence="1 3" key="1">
    <citation type="submission" date="2017-11" db="EMBL/GenBank/DDBJ databases">
        <title>The genome of Rhizophagus clarus HR1 reveals common genetic basis of auxotrophy among arbuscular mycorrhizal fungi.</title>
        <authorList>
            <person name="Kobayashi Y."/>
        </authorList>
    </citation>
    <scope>NUCLEOTIDE SEQUENCE [LARGE SCALE GENOMIC DNA]</scope>
    <source>
        <strain evidence="1 3">HR1</strain>
    </source>
</reference>
<evidence type="ECO:0000313" key="1">
    <source>
        <dbReference type="EMBL" id="GBC00081.1"/>
    </source>
</evidence>
<dbReference type="Proteomes" id="UP000247702">
    <property type="component" value="Unassembled WGS sequence"/>
</dbReference>
<protein>
    <submittedName>
        <fullName evidence="1">Uncharacterized protein</fullName>
    </submittedName>
</protein>
<name>A0A2Z6RDT2_9GLOM</name>
<organism evidence="1 3">
    <name type="scientific">Rhizophagus clarus</name>
    <dbReference type="NCBI Taxonomy" id="94130"/>
    <lineage>
        <taxon>Eukaryota</taxon>
        <taxon>Fungi</taxon>
        <taxon>Fungi incertae sedis</taxon>
        <taxon>Mucoromycota</taxon>
        <taxon>Glomeromycotina</taxon>
        <taxon>Glomeromycetes</taxon>
        <taxon>Glomerales</taxon>
        <taxon>Glomeraceae</taxon>
        <taxon>Rhizophagus</taxon>
    </lineage>
</organism>
<keyword evidence="3" id="KW-1185">Reference proteome</keyword>
<dbReference type="Proteomes" id="UP000615446">
    <property type="component" value="Unassembled WGS sequence"/>
</dbReference>
<reference evidence="2" key="2">
    <citation type="submission" date="2019-10" db="EMBL/GenBank/DDBJ databases">
        <title>Conservation and host-specific expression of non-tandemly repeated heterogenous ribosome RNA gene in arbuscular mycorrhizal fungi.</title>
        <authorList>
            <person name="Maeda T."/>
            <person name="Kobayashi Y."/>
            <person name="Nakagawa T."/>
            <person name="Ezawa T."/>
            <person name="Yamaguchi K."/>
            <person name="Bino T."/>
            <person name="Nishimoto Y."/>
            <person name="Shigenobu S."/>
            <person name="Kawaguchi M."/>
        </authorList>
    </citation>
    <scope>NUCLEOTIDE SEQUENCE</scope>
    <source>
        <strain evidence="2">HR1</strain>
    </source>
</reference>
<dbReference type="AlphaFoldDB" id="A0A2Z6RDT2"/>
<comment type="caution">
    <text evidence="1">The sequence shown here is derived from an EMBL/GenBank/DDBJ whole genome shotgun (WGS) entry which is preliminary data.</text>
</comment>
<proteinExistence type="predicted"/>
<dbReference type="EMBL" id="BLAL01000063">
    <property type="protein sequence ID" value="GES82851.1"/>
    <property type="molecule type" value="Genomic_DNA"/>
</dbReference>